<dbReference type="Pfam" id="PF00246">
    <property type="entry name" value="Peptidase_M14"/>
    <property type="match status" value="1"/>
</dbReference>
<dbReference type="SMART" id="SM00631">
    <property type="entry name" value="Zn_pept"/>
    <property type="match status" value="1"/>
</dbReference>
<dbReference type="PROSITE" id="PS52035">
    <property type="entry name" value="PEPTIDASE_M14"/>
    <property type="match status" value="1"/>
</dbReference>
<dbReference type="InterPro" id="IPR050821">
    <property type="entry name" value="Cytosolic_carboxypeptidase"/>
</dbReference>
<accession>A0ABM0M7Z1</accession>
<gene>
    <name evidence="7" type="primary">LOC100375368</name>
</gene>
<dbReference type="GeneID" id="100375368"/>
<dbReference type="PANTHER" id="PTHR12756:SF9">
    <property type="entry name" value="CYTOSOLIC CARBOXYPEPTIDASE 6"/>
    <property type="match status" value="1"/>
</dbReference>
<dbReference type="Proteomes" id="UP000694865">
    <property type="component" value="Unplaced"/>
</dbReference>
<dbReference type="CDD" id="cd06908">
    <property type="entry name" value="M14_AGBL4_like"/>
    <property type="match status" value="1"/>
</dbReference>
<feature type="compositionally biased region" description="Basic and acidic residues" evidence="4">
    <location>
        <begin position="483"/>
        <end position="495"/>
    </location>
</feature>
<evidence type="ECO:0000256" key="2">
    <source>
        <dbReference type="ARBA" id="ARBA00005988"/>
    </source>
</evidence>
<organism evidence="6 7">
    <name type="scientific">Saccoglossus kowalevskii</name>
    <name type="common">Acorn worm</name>
    <dbReference type="NCBI Taxonomy" id="10224"/>
    <lineage>
        <taxon>Eukaryota</taxon>
        <taxon>Metazoa</taxon>
        <taxon>Hemichordata</taxon>
        <taxon>Enteropneusta</taxon>
        <taxon>Harrimaniidae</taxon>
        <taxon>Saccoglossus</taxon>
    </lineage>
</organism>
<dbReference type="PANTHER" id="PTHR12756">
    <property type="entry name" value="CYTOSOLIC CARBOXYPEPTIDASE"/>
    <property type="match status" value="1"/>
</dbReference>
<feature type="domain" description="Peptidase M14" evidence="5">
    <location>
        <begin position="164"/>
        <end position="435"/>
    </location>
</feature>
<evidence type="ECO:0000313" key="6">
    <source>
        <dbReference type="Proteomes" id="UP000694865"/>
    </source>
</evidence>
<sequence length="495" mass="57260">MADKKIDSGSDDGSDEGVVGNVNKFAVVPPGFSGRPKKGHLIFDACFECGNLGRVDYITEYEYDLFIRPDTCNPRFRVWFNFTVENVKQDQRIIFNIVNFSKTKSLYREGMSPLVKSTTRPRWQRIPAKNVYYYRCPDHRKNYVLSFAFAFDREDDVYQFSYCFPYSYTRQQTYLDTLEKRDTDYFTRELLCLSVQQRRLDLLTITSPDNLDPEIVKRVIFITARVHPGETPASFVCQGIIDFLVSNHPIAKVLRDHIVFKIIPMLNPDGVYLGNYRCSLMGFDLNRHWQEPSPWAHPTLHATKQMLVELDSDPKSDLDFYIDVHAHSTLMNGFMYGNVYDDMERYERQAIFPKLLCANADDFSMGNTSFNRDAVKAGTARRFLGGILDESSHCYTLEVSFFCYTTSTTSALLPYTEEGYMKLGRNLAKTFLDYYKLTSLITPKPTASINMQQVKDKIQQRRREWANSRRSSTNMPRRSSRPHASDSSEGAREDP</sequence>
<proteinExistence type="inferred from homology"/>
<evidence type="ECO:0000259" key="5">
    <source>
        <dbReference type="PROSITE" id="PS52035"/>
    </source>
</evidence>
<feature type="region of interest" description="Disordered" evidence="4">
    <location>
        <begin position="455"/>
        <end position="495"/>
    </location>
</feature>
<comment type="similarity">
    <text evidence="2 3">Belongs to the peptidase M14 family.</text>
</comment>
<dbReference type="InterPro" id="IPR000834">
    <property type="entry name" value="Peptidase_M14"/>
</dbReference>
<evidence type="ECO:0000313" key="7">
    <source>
        <dbReference type="RefSeq" id="XP_006816132.1"/>
    </source>
</evidence>
<dbReference type="Pfam" id="PF18027">
    <property type="entry name" value="Pepdidase_M14_N"/>
    <property type="match status" value="1"/>
</dbReference>
<feature type="compositionally biased region" description="Polar residues" evidence="4">
    <location>
        <begin position="468"/>
        <end position="477"/>
    </location>
</feature>
<evidence type="ECO:0000256" key="4">
    <source>
        <dbReference type="SAM" id="MobiDB-lite"/>
    </source>
</evidence>
<dbReference type="Gene3D" id="2.60.40.3120">
    <property type="match status" value="1"/>
</dbReference>
<evidence type="ECO:0000256" key="3">
    <source>
        <dbReference type="PROSITE-ProRule" id="PRU01379"/>
    </source>
</evidence>
<comment type="cofactor">
    <cofactor evidence="1">
        <name>Zn(2+)</name>
        <dbReference type="ChEBI" id="CHEBI:29105"/>
    </cofactor>
</comment>
<reference evidence="7" key="1">
    <citation type="submission" date="2025-08" db="UniProtKB">
        <authorList>
            <consortium name="RefSeq"/>
        </authorList>
    </citation>
    <scope>IDENTIFICATION</scope>
    <source>
        <tissue evidence="7">Testes</tissue>
    </source>
</reference>
<dbReference type="SUPFAM" id="SSF53187">
    <property type="entry name" value="Zn-dependent exopeptidases"/>
    <property type="match status" value="1"/>
</dbReference>
<dbReference type="RefSeq" id="XP_006816132.1">
    <property type="nucleotide sequence ID" value="XM_006816069.1"/>
</dbReference>
<feature type="active site" description="Proton donor/acceptor" evidence="3">
    <location>
        <position position="398"/>
    </location>
</feature>
<dbReference type="InterPro" id="IPR040626">
    <property type="entry name" value="Pepdidase_M14_N"/>
</dbReference>
<keyword evidence="6" id="KW-1185">Reference proteome</keyword>
<evidence type="ECO:0000256" key="1">
    <source>
        <dbReference type="ARBA" id="ARBA00001947"/>
    </source>
</evidence>
<feature type="compositionally biased region" description="Basic and acidic residues" evidence="4">
    <location>
        <begin position="455"/>
        <end position="467"/>
    </location>
</feature>
<name>A0ABM0M7Z1_SACKO</name>
<protein>
    <submittedName>
        <fullName evidence="7">Cytosolic carboxypeptidase 6-like</fullName>
    </submittedName>
</protein>
<dbReference type="Gene3D" id="3.40.630.10">
    <property type="entry name" value="Zn peptidases"/>
    <property type="match status" value="1"/>
</dbReference>